<feature type="transmembrane region" description="Helical" evidence="9">
    <location>
        <begin position="1071"/>
        <end position="1090"/>
    </location>
</feature>
<gene>
    <name evidence="12" type="ORF">RO3G_10288</name>
</gene>
<evidence type="ECO:0000256" key="5">
    <source>
        <dbReference type="ARBA" id="ARBA00022741"/>
    </source>
</evidence>
<feature type="transmembrane region" description="Helical" evidence="9">
    <location>
        <begin position="470"/>
        <end position="491"/>
    </location>
</feature>
<dbReference type="PROSITE" id="PS50893">
    <property type="entry name" value="ABC_TRANSPORTER_2"/>
    <property type="match status" value="2"/>
</dbReference>
<dbReference type="GO" id="GO:0005524">
    <property type="term" value="F:ATP binding"/>
    <property type="evidence" value="ECO:0007669"/>
    <property type="project" value="UniProtKB-KW"/>
</dbReference>
<dbReference type="STRING" id="246409.I1CAU8"/>
<dbReference type="Pfam" id="PF00664">
    <property type="entry name" value="ABC_membrane"/>
    <property type="match status" value="2"/>
</dbReference>
<name>I1CAU8_RHIO9</name>
<dbReference type="OrthoDB" id="6500128at2759"/>
<dbReference type="InterPro" id="IPR017871">
    <property type="entry name" value="ABC_transporter-like_CS"/>
</dbReference>
<dbReference type="Gene3D" id="1.20.1560.10">
    <property type="entry name" value="ABC transporter type 1, transmembrane domain"/>
    <property type="match status" value="2"/>
</dbReference>
<dbReference type="InterPro" id="IPR050173">
    <property type="entry name" value="ABC_transporter_C-like"/>
</dbReference>
<evidence type="ECO:0000256" key="2">
    <source>
        <dbReference type="ARBA" id="ARBA00022448"/>
    </source>
</evidence>
<dbReference type="CDD" id="cd18596">
    <property type="entry name" value="ABC_6TM_VMR1_D1_like"/>
    <property type="match status" value="1"/>
</dbReference>
<feature type="transmembrane region" description="Helical" evidence="9">
    <location>
        <begin position="65"/>
        <end position="87"/>
    </location>
</feature>
<evidence type="ECO:0000313" key="12">
    <source>
        <dbReference type="EMBL" id="EIE85578.1"/>
    </source>
</evidence>
<dbReference type="GO" id="GO:0016887">
    <property type="term" value="F:ATP hydrolysis activity"/>
    <property type="evidence" value="ECO:0007669"/>
    <property type="project" value="InterPro"/>
</dbReference>
<proteinExistence type="predicted"/>
<comment type="subcellular location">
    <subcellularLocation>
        <location evidence="1">Membrane</location>
        <topology evidence="1">Multi-pass membrane protein</topology>
    </subcellularLocation>
</comment>
<dbReference type="FunFam" id="1.20.1560.10:FF:000013">
    <property type="entry name" value="ABC transporter C family member 2"/>
    <property type="match status" value="1"/>
</dbReference>
<keyword evidence="7 9" id="KW-1133">Transmembrane helix</keyword>
<dbReference type="Pfam" id="PF00005">
    <property type="entry name" value="ABC_tran"/>
    <property type="match status" value="2"/>
</dbReference>
<keyword evidence="8 9" id="KW-0472">Membrane</keyword>
<dbReference type="InterPro" id="IPR003593">
    <property type="entry name" value="AAA+_ATPase"/>
</dbReference>
<feature type="transmembrane region" description="Helical" evidence="9">
    <location>
        <begin position="37"/>
        <end position="59"/>
    </location>
</feature>
<dbReference type="InterPro" id="IPR011527">
    <property type="entry name" value="ABC1_TM_dom"/>
</dbReference>
<feature type="transmembrane region" description="Helical" evidence="9">
    <location>
        <begin position="99"/>
        <end position="119"/>
    </location>
</feature>
<evidence type="ECO:0000256" key="4">
    <source>
        <dbReference type="ARBA" id="ARBA00022737"/>
    </source>
</evidence>
<keyword evidence="4" id="KW-0677">Repeat</keyword>
<protein>
    <recommendedName>
        <fullName evidence="14">P-loop containing nucleoside triphosphate hydrolase protein</fullName>
    </recommendedName>
</protein>
<dbReference type="PROSITE" id="PS50929">
    <property type="entry name" value="ABC_TM1F"/>
    <property type="match status" value="2"/>
</dbReference>
<dbReference type="InterPro" id="IPR036640">
    <property type="entry name" value="ABC1_TM_sf"/>
</dbReference>
<dbReference type="EMBL" id="CH476739">
    <property type="protein sequence ID" value="EIE85578.1"/>
    <property type="molecule type" value="Genomic_DNA"/>
</dbReference>
<dbReference type="SUPFAM" id="SSF90123">
    <property type="entry name" value="ABC transporter transmembrane region"/>
    <property type="match status" value="2"/>
</dbReference>
<feature type="transmembrane region" description="Helical" evidence="9">
    <location>
        <begin position="360"/>
        <end position="382"/>
    </location>
</feature>
<evidence type="ECO:0000256" key="8">
    <source>
        <dbReference type="ARBA" id="ARBA00023136"/>
    </source>
</evidence>
<dbReference type="Gene3D" id="3.40.50.300">
    <property type="entry name" value="P-loop containing nucleotide triphosphate hydrolases"/>
    <property type="match status" value="2"/>
</dbReference>
<dbReference type="CDD" id="cd03250">
    <property type="entry name" value="ABCC_MRP_domain1"/>
    <property type="match status" value="1"/>
</dbReference>
<dbReference type="CDD" id="cd18604">
    <property type="entry name" value="ABC_6TM_VMR1_D2_like"/>
    <property type="match status" value="1"/>
</dbReference>
<evidence type="ECO:0000256" key="9">
    <source>
        <dbReference type="SAM" id="Phobius"/>
    </source>
</evidence>
<dbReference type="CDD" id="cd03244">
    <property type="entry name" value="ABCC_MRP_domain2"/>
    <property type="match status" value="1"/>
</dbReference>
<dbReference type="FunCoup" id="I1CAU8">
    <property type="interactions" value="51"/>
</dbReference>
<keyword evidence="2" id="KW-0813">Transport</keyword>
<organism evidence="12 13">
    <name type="scientific">Rhizopus delemar (strain RA 99-880 / ATCC MYA-4621 / FGSC 9543 / NRRL 43880)</name>
    <name type="common">Mucormycosis agent</name>
    <name type="synonym">Rhizopus arrhizus var. delemar</name>
    <dbReference type="NCBI Taxonomy" id="246409"/>
    <lineage>
        <taxon>Eukaryota</taxon>
        <taxon>Fungi</taxon>
        <taxon>Fungi incertae sedis</taxon>
        <taxon>Mucoromycota</taxon>
        <taxon>Mucoromycotina</taxon>
        <taxon>Mucoromycetes</taxon>
        <taxon>Mucorales</taxon>
        <taxon>Mucorineae</taxon>
        <taxon>Rhizopodaceae</taxon>
        <taxon>Rhizopus</taxon>
    </lineage>
</organism>
<dbReference type="PANTHER" id="PTHR24223">
    <property type="entry name" value="ATP-BINDING CASSETTE SUB-FAMILY C"/>
    <property type="match status" value="1"/>
</dbReference>
<evidence type="ECO:0000256" key="3">
    <source>
        <dbReference type="ARBA" id="ARBA00022692"/>
    </source>
</evidence>
<dbReference type="PANTHER" id="PTHR24223:SF353">
    <property type="entry name" value="ABC TRANSPORTER ATP-BINDING PROTEIN_PERMEASE VMR1-RELATED"/>
    <property type="match status" value="1"/>
</dbReference>
<reference evidence="12 13" key="1">
    <citation type="journal article" date="2009" name="PLoS Genet.">
        <title>Genomic analysis of the basal lineage fungus Rhizopus oryzae reveals a whole-genome duplication.</title>
        <authorList>
            <person name="Ma L.-J."/>
            <person name="Ibrahim A.S."/>
            <person name="Skory C."/>
            <person name="Grabherr M.G."/>
            <person name="Burger G."/>
            <person name="Butler M."/>
            <person name="Elias M."/>
            <person name="Idnurm A."/>
            <person name="Lang B.F."/>
            <person name="Sone T."/>
            <person name="Abe A."/>
            <person name="Calvo S.E."/>
            <person name="Corrochano L.M."/>
            <person name="Engels R."/>
            <person name="Fu J."/>
            <person name="Hansberg W."/>
            <person name="Kim J.-M."/>
            <person name="Kodira C.D."/>
            <person name="Koehrsen M.J."/>
            <person name="Liu B."/>
            <person name="Miranda-Saavedra D."/>
            <person name="O'Leary S."/>
            <person name="Ortiz-Castellanos L."/>
            <person name="Poulter R."/>
            <person name="Rodriguez-Romero J."/>
            <person name="Ruiz-Herrera J."/>
            <person name="Shen Y.-Q."/>
            <person name="Zeng Q."/>
            <person name="Galagan J."/>
            <person name="Birren B.W."/>
            <person name="Cuomo C.A."/>
            <person name="Wickes B.L."/>
        </authorList>
    </citation>
    <scope>NUCLEOTIDE SEQUENCE [LARGE SCALE GENOMIC DNA]</scope>
    <source>
        <strain evidence="13">RA 99-880 / ATCC MYA-4621 / FGSC 9543 / NRRL 43880</strain>
    </source>
</reference>
<feature type="transmembrane region" description="Helical" evidence="9">
    <location>
        <begin position="230"/>
        <end position="249"/>
    </location>
</feature>
<evidence type="ECO:0000256" key="7">
    <source>
        <dbReference type="ARBA" id="ARBA00022989"/>
    </source>
</evidence>
<dbReference type="GO" id="GO:0140359">
    <property type="term" value="F:ABC-type transporter activity"/>
    <property type="evidence" value="ECO:0007669"/>
    <property type="project" value="InterPro"/>
</dbReference>
<accession>I1CAU8</accession>
<feature type="domain" description="ABC transporter" evidence="10">
    <location>
        <begin position="1161"/>
        <end position="1419"/>
    </location>
</feature>
<dbReference type="Proteomes" id="UP000009138">
    <property type="component" value="Unassembled WGS sequence"/>
</dbReference>
<dbReference type="PROSITE" id="PS00211">
    <property type="entry name" value="ABC_TRANSPORTER_1"/>
    <property type="match status" value="2"/>
</dbReference>
<feature type="transmembrane region" description="Helical" evidence="9">
    <location>
        <begin position="983"/>
        <end position="1002"/>
    </location>
</feature>
<feature type="transmembrane region" description="Helical" evidence="9">
    <location>
        <begin position="269"/>
        <end position="286"/>
    </location>
</feature>
<feature type="domain" description="ABC transmembrane type-1" evidence="11">
    <location>
        <begin position="886"/>
        <end position="1124"/>
    </location>
</feature>
<feature type="transmembrane region" description="Helical" evidence="9">
    <location>
        <begin position="388"/>
        <end position="406"/>
    </location>
</feature>
<dbReference type="SUPFAM" id="SSF52540">
    <property type="entry name" value="P-loop containing nucleoside triphosphate hydrolases"/>
    <property type="match status" value="2"/>
</dbReference>
<dbReference type="InParanoid" id="I1CAU8"/>
<dbReference type="FunFam" id="3.40.50.300:FF:000565">
    <property type="entry name" value="ABC bile acid transporter"/>
    <property type="match status" value="1"/>
</dbReference>
<keyword evidence="13" id="KW-1185">Reference proteome</keyword>
<keyword evidence="3 9" id="KW-0812">Transmembrane</keyword>
<dbReference type="RefSeq" id="XP_067520974.1">
    <property type="nucleotide sequence ID" value="XM_067664873.1"/>
</dbReference>
<dbReference type="InterPro" id="IPR027417">
    <property type="entry name" value="P-loop_NTPase"/>
</dbReference>
<dbReference type="VEuPathDB" id="FungiDB:RO3G_10288"/>
<evidence type="ECO:0000259" key="10">
    <source>
        <dbReference type="PROSITE" id="PS50893"/>
    </source>
</evidence>
<feature type="domain" description="ABC transmembrane type-1" evidence="11">
    <location>
        <begin position="231"/>
        <end position="530"/>
    </location>
</feature>
<sequence length="1444" mass="162753">MVNVKNTNSFARYRNQDKHAASSEIESLVVSLKERKLAIVILTAIIFGGWLYETFQYALGDFHELYTLLDLIIYCVVWLVFFGLALASPSVGHYKDRHYIFVFSFLFSATWIQSTYHLLTASIVHNWDCVVTVVSFALVWIAVTTPQPLHPKDMMSDGYERFEVKDGNIFRDMNPMVVFGFHNTITRDHLYALTFQHKAKSVYNDFIDTAKFISRKDILRRIYRSNKKEIWLQFLYSTTANLLGYLGPVFQQLFLGYFEDPAGRPIKSAYFYILGIFLAGVLKSIFNSAEIWIGCRWNVRLFIMLDAELFAKTMTRKEMSGQVNEKSEKDDDKDDDDKEFSSVGKITNLMSVDAQQLSNVTAFIAMIYNAPLEIAVGMFYLYQLLGTAALVGLCMMILSFPVSTALSKIYSDRYESLSSARDKRNNLLNELLQGVRMVKYFTWEKQWNQKIKSSRNIEISQLIRLIMSEIIIIVVSSSVPVFVTVVTFVWYTKVAGNELTASVAFVSISLFEMLRRPLYLLPQAVMIISESKVHLNRIVKYLEEPDVNMNIKNELVEVPDDISPETVLARVGFEKSVFQWHYHISSTDKKQNTVSASSSTTALNSIPKLRTLVFQLRVPRFNFPTSHLSLVIGATGSGKSSFLHALLGEMDIVSGRVYLPSKVKLQAENYSKIDPEYPSLYLHKVAYVAQQPFLQHASIRDNILFGLQYDEERYRQVLHQCALIKDLSILADGDLTEIGEKGISLSGGQRQRVSLARAVYSYAKTVLLDDCLSAVDAHTSKHIIKECILGNLLRGRTVILVTHHVKLCLSAAKFLVKIEQGNLLGCDSIENLRKNNELLKLIGEELEKETDEDSTKDEEDKQASLDINLGGNGPAAKIIKEETSTIYTIIASSYVLLGTIKNVTLCWGSILGSRRLFNNLVDRIIHAPMRFFDTTPVGRILNRFGNDISTIDIDLPRSASILFDCITGIIASIIVMSAITPEFIITAILIGGIYFIVGLLYLRASRELKRLNSLSLSPIYSHFTESLVGITTIRAYGVEEQFMISIYRKLDAFTSSFYFLSMSNRWLSVRIELIGAVITLFAAIFLTMNMDKIDAGMAGISLLYARSFLENVYWFIRQYTTVEMDLNSVERVQEYLEIEQEAPYIVEGGRPPAAWPTEGVIEVKDLTVSYAPELDPVLHGISFSTKTHEKVGIVGRTGSGKSTICLSFFRFLEASKGTIIIDGVDIAKVGLEDLRTKMTIIPQDAVLFNGTIRSNLDPFDEHPDEAIWDALERVHLASPSDRTKALSSNASPLPSSAGDVEEDAVSSVTSLSLQVSEGGSNFSQGQRQLLCLARALLRNSKVIIMDEATASVDFETDTKIQTTIREEFNNSTLLCIAHRLRTIIDYDRVIVLDEGKLSEYDTPYNLLFNNTENGIFKSMCEKSGEIDILKEMVQRAEDFKVLEN</sequence>
<dbReference type="InterPro" id="IPR003439">
    <property type="entry name" value="ABC_transporter-like_ATP-bd"/>
</dbReference>
<dbReference type="OMA" id="APYLMDN"/>
<evidence type="ECO:0000313" key="13">
    <source>
        <dbReference type="Proteomes" id="UP000009138"/>
    </source>
</evidence>
<keyword evidence="5" id="KW-0547">Nucleotide-binding</keyword>
<dbReference type="eggNOG" id="KOG0054">
    <property type="taxonomic scope" value="Eukaryota"/>
</dbReference>
<dbReference type="SMART" id="SM00382">
    <property type="entry name" value="AAA"/>
    <property type="match status" value="2"/>
</dbReference>
<evidence type="ECO:0000259" key="11">
    <source>
        <dbReference type="PROSITE" id="PS50929"/>
    </source>
</evidence>
<keyword evidence="6" id="KW-0067">ATP-binding</keyword>
<feature type="transmembrane region" description="Helical" evidence="9">
    <location>
        <begin position="125"/>
        <end position="145"/>
    </location>
</feature>
<evidence type="ECO:0008006" key="14">
    <source>
        <dbReference type="Google" id="ProtNLM"/>
    </source>
</evidence>
<dbReference type="GO" id="GO:0000329">
    <property type="term" value="C:fungal-type vacuole membrane"/>
    <property type="evidence" value="ECO:0007669"/>
    <property type="project" value="TreeGrafter"/>
</dbReference>
<evidence type="ECO:0000256" key="6">
    <source>
        <dbReference type="ARBA" id="ARBA00022840"/>
    </source>
</evidence>
<dbReference type="GeneID" id="93617254"/>
<feature type="domain" description="ABC transporter" evidence="10">
    <location>
        <begin position="601"/>
        <end position="845"/>
    </location>
</feature>
<evidence type="ECO:0000256" key="1">
    <source>
        <dbReference type="ARBA" id="ARBA00004141"/>
    </source>
</evidence>